<evidence type="ECO:0000259" key="3">
    <source>
        <dbReference type="Pfam" id="PF13193"/>
    </source>
</evidence>
<comment type="caution">
    <text evidence="4">The sequence shown here is derived from an EMBL/GenBank/DDBJ whole genome shotgun (WGS) entry which is preliminary data.</text>
</comment>
<sequence length="137" mass="15547">MQSVPRDGITTGKYAEGKQSIMKGDMGVIHPDGYLEIKDRCKDVTAIRWREHQQRRSRKCNTETSICSRYFCCGYAILGVGESPCAFVILRKDSNFKESDIIAHCRKNLPGFMVPKKVQFVEELPKTGTGKCSRRII</sequence>
<proteinExistence type="inferred from homology"/>
<accession>A0ABS8UJZ0</accession>
<dbReference type="SUPFAM" id="SSF56801">
    <property type="entry name" value="Acetyl-CoA synthetase-like"/>
    <property type="match status" value="1"/>
</dbReference>
<dbReference type="Proteomes" id="UP000823775">
    <property type="component" value="Unassembled WGS sequence"/>
</dbReference>
<dbReference type="Pfam" id="PF13193">
    <property type="entry name" value="AMP-binding_C"/>
    <property type="match status" value="1"/>
</dbReference>
<dbReference type="Gene3D" id="3.30.300.30">
    <property type="match status" value="1"/>
</dbReference>
<name>A0ABS8UJZ0_DATST</name>
<gene>
    <name evidence="4" type="ORF">HAX54_016987</name>
</gene>
<evidence type="ECO:0000313" key="4">
    <source>
        <dbReference type="EMBL" id="MCD9559164.1"/>
    </source>
</evidence>
<keyword evidence="5" id="KW-1185">Reference proteome</keyword>
<evidence type="ECO:0000256" key="2">
    <source>
        <dbReference type="ARBA" id="ARBA00022598"/>
    </source>
</evidence>
<reference evidence="4 5" key="1">
    <citation type="journal article" date="2021" name="BMC Genomics">
        <title>Datura genome reveals duplications of psychoactive alkaloid biosynthetic genes and high mutation rate following tissue culture.</title>
        <authorList>
            <person name="Rajewski A."/>
            <person name="Carter-House D."/>
            <person name="Stajich J."/>
            <person name="Litt A."/>
        </authorList>
    </citation>
    <scope>NUCLEOTIDE SEQUENCE [LARGE SCALE GENOMIC DNA]</scope>
    <source>
        <strain evidence="4">AR-01</strain>
    </source>
</reference>
<keyword evidence="2" id="KW-0436">Ligase</keyword>
<protein>
    <recommendedName>
        <fullName evidence="3">AMP-binding enzyme C-terminal domain-containing protein</fullName>
    </recommendedName>
</protein>
<evidence type="ECO:0000313" key="5">
    <source>
        <dbReference type="Proteomes" id="UP000823775"/>
    </source>
</evidence>
<organism evidence="4 5">
    <name type="scientific">Datura stramonium</name>
    <name type="common">Jimsonweed</name>
    <name type="synonym">Common thornapple</name>
    <dbReference type="NCBI Taxonomy" id="4076"/>
    <lineage>
        <taxon>Eukaryota</taxon>
        <taxon>Viridiplantae</taxon>
        <taxon>Streptophyta</taxon>
        <taxon>Embryophyta</taxon>
        <taxon>Tracheophyta</taxon>
        <taxon>Spermatophyta</taxon>
        <taxon>Magnoliopsida</taxon>
        <taxon>eudicotyledons</taxon>
        <taxon>Gunneridae</taxon>
        <taxon>Pentapetalae</taxon>
        <taxon>asterids</taxon>
        <taxon>lamiids</taxon>
        <taxon>Solanales</taxon>
        <taxon>Solanaceae</taxon>
        <taxon>Solanoideae</taxon>
        <taxon>Datureae</taxon>
        <taxon>Datura</taxon>
    </lineage>
</organism>
<evidence type="ECO:0000256" key="1">
    <source>
        <dbReference type="ARBA" id="ARBA00006432"/>
    </source>
</evidence>
<dbReference type="PANTHER" id="PTHR43859:SF35">
    <property type="entry name" value="BUTYRATE--COA LIGASE AAE11, PEROXISOMAL-LIKE"/>
    <property type="match status" value="1"/>
</dbReference>
<dbReference type="InterPro" id="IPR025110">
    <property type="entry name" value="AMP-bd_C"/>
</dbReference>
<feature type="domain" description="AMP-binding enzyme C-terminal" evidence="3">
    <location>
        <begin position="81"/>
        <end position="131"/>
    </location>
</feature>
<dbReference type="PANTHER" id="PTHR43859">
    <property type="entry name" value="ACYL-ACTIVATING ENZYME"/>
    <property type="match status" value="1"/>
</dbReference>
<dbReference type="InterPro" id="IPR045851">
    <property type="entry name" value="AMP-bd_C_sf"/>
</dbReference>
<comment type="similarity">
    <text evidence="1">Belongs to the ATP-dependent AMP-binding enzyme family.</text>
</comment>
<dbReference type="EMBL" id="JACEIK010002108">
    <property type="protein sequence ID" value="MCD9559164.1"/>
    <property type="molecule type" value="Genomic_DNA"/>
</dbReference>